<evidence type="ECO:0000313" key="3">
    <source>
        <dbReference type="Proteomes" id="UP000554482"/>
    </source>
</evidence>
<feature type="transmembrane region" description="Helical" evidence="1">
    <location>
        <begin position="250"/>
        <end position="279"/>
    </location>
</feature>
<feature type="transmembrane region" description="Helical" evidence="1">
    <location>
        <begin position="224"/>
        <end position="243"/>
    </location>
</feature>
<dbReference type="OrthoDB" id="1908649at2759"/>
<proteinExistence type="predicted"/>
<comment type="caution">
    <text evidence="2">The sequence shown here is derived from an EMBL/GenBank/DDBJ whole genome shotgun (WGS) entry which is preliminary data.</text>
</comment>
<keyword evidence="1" id="KW-1133">Transmembrane helix</keyword>
<dbReference type="Proteomes" id="UP000554482">
    <property type="component" value="Unassembled WGS sequence"/>
</dbReference>
<feature type="transmembrane region" description="Helical" evidence="1">
    <location>
        <begin position="32"/>
        <end position="55"/>
    </location>
</feature>
<feature type="transmembrane region" description="Helical" evidence="1">
    <location>
        <begin position="82"/>
        <end position="107"/>
    </location>
</feature>
<dbReference type="AlphaFoldDB" id="A0A7J6VEJ7"/>
<sequence>MMDSAAGEVQLLTRISILQESIRISKSSPKTFILIALTLVLPLCVAILTLTSFSLDPELDIIQVPDNVHTFGTWTKLVLLQFVFPIAIFVFSLLSTAAVVFTVASLYTFRNVSFINILPAIPRIFGRLFITFLFISILVILYQVVSFGCMVALSKFPNLVNNLALLVMAESFLSILFYGIHSYLFVIWHLASVISVLEPVYGFAAMKRSKELLKGRTWMAIEFGYDYLCVFLLIKTAFCYLVLRVQAKLLLALVDCLLLGVLVIVTSIGLLVQTVFYYACKSFHHQEIDNNALSQLLDGYLSDQYVPLISNIEMQELEI</sequence>
<accession>A0A7J6VEJ7</accession>
<name>A0A7J6VEJ7_THATH</name>
<feature type="transmembrane region" description="Helical" evidence="1">
    <location>
        <begin position="185"/>
        <end position="204"/>
    </location>
</feature>
<feature type="transmembrane region" description="Helical" evidence="1">
    <location>
        <begin position="128"/>
        <end position="153"/>
    </location>
</feature>
<dbReference type="PANTHER" id="PTHR33133">
    <property type="entry name" value="OS08G0107100 PROTEIN-RELATED"/>
    <property type="match status" value="1"/>
</dbReference>
<evidence type="ECO:0000256" key="1">
    <source>
        <dbReference type="SAM" id="Phobius"/>
    </source>
</evidence>
<keyword evidence="1" id="KW-0812">Transmembrane</keyword>
<gene>
    <name evidence="2" type="ORF">FRX31_027772</name>
</gene>
<evidence type="ECO:0000313" key="2">
    <source>
        <dbReference type="EMBL" id="KAF5182640.1"/>
    </source>
</evidence>
<keyword evidence="1" id="KW-0472">Membrane</keyword>
<dbReference type="PANTHER" id="PTHR33133:SF24">
    <property type="entry name" value="OS01G0800300 PROTEIN"/>
    <property type="match status" value="1"/>
</dbReference>
<dbReference type="EMBL" id="JABWDY010034488">
    <property type="protein sequence ID" value="KAF5182640.1"/>
    <property type="molecule type" value="Genomic_DNA"/>
</dbReference>
<keyword evidence="3" id="KW-1185">Reference proteome</keyword>
<feature type="transmembrane region" description="Helical" evidence="1">
    <location>
        <begin position="159"/>
        <end position="178"/>
    </location>
</feature>
<organism evidence="2 3">
    <name type="scientific">Thalictrum thalictroides</name>
    <name type="common">Rue-anemone</name>
    <name type="synonym">Anemone thalictroides</name>
    <dbReference type="NCBI Taxonomy" id="46969"/>
    <lineage>
        <taxon>Eukaryota</taxon>
        <taxon>Viridiplantae</taxon>
        <taxon>Streptophyta</taxon>
        <taxon>Embryophyta</taxon>
        <taxon>Tracheophyta</taxon>
        <taxon>Spermatophyta</taxon>
        <taxon>Magnoliopsida</taxon>
        <taxon>Ranunculales</taxon>
        <taxon>Ranunculaceae</taxon>
        <taxon>Thalictroideae</taxon>
        <taxon>Thalictrum</taxon>
    </lineage>
</organism>
<protein>
    <submittedName>
        <fullName evidence="2">Polyadenylate-binding protein 1-B-binding protein</fullName>
    </submittedName>
</protein>
<reference evidence="2 3" key="1">
    <citation type="submission" date="2020-06" db="EMBL/GenBank/DDBJ databases">
        <title>Transcriptomic and genomic resources for Thalictrum thalictroides and T. hernandezii: Facilitating candidate gene discovery in an emerging model plant lineage.</title>
        <authorList>
            <person name="Arias T."/>
            <person name="Riano-Pachon D.M."/>
            <person name="Di Stilio V.S."/>
        </authorList>
    </citation>
    <scope>NUCLEOTIDE SEQUENCE [LARGE SCALE GENOMIC DNA]</scope>
    <source>
        <strain evidence="3">cv. WT478/WT964</strain>
        <tissue evidence="2">Leaves</tissue>
    </source>
</reference>